<dbReference type="EMBL" id="JANBPG010002764">
    <property type="protein sequence ID" value="KAJ1884701.1"/>
    <property type="molecule type" value="Genomic_DNA"/>
</dbReference>
<proteinExistence type="predicted"/>
<comment type="caution">
    <text evidence="1">The sequence shown here is derived from an EMBL/GenBank/DDBJ whole genome shotgun (WGS) entry which is preliminary data.</text>
</comment>
<accession>A0ACC1I6G5</accession>
<evidence type="ECO:0000313" key="1">
    <source>
        <dbReference type="EMBL" id="KAJ1884701.1"/>
    </source>
</evidence>
<organism evidence="1 2">
    <name type="scientific">Kickxella alabastrina</name>
    <dbReference type="NCBI Taxonomy" id="61397"/>
    <lineage>
        <taxon>Eukaryota</taxon>
        <taxon>Fungi</taxon>
        <taxon>Fungi incertae sedis</taxon>
        <taxon>Zoopagomycota</taxon>
        <taxon>Kickxellomycotina</taxon>
        <taxon>Kickxellomycetes</taxon>
        <taxon>Kickxellales</taxon>
        <taxon>Kickxellaceae</taxon>
        <taxon>Kickxella</taxon>
    </lineage>
</organism>
<keyword evidence="1" id="KW-0255">Endonuclease</keyword>
<evidence type="ECO:0000313" key="2">
    <source>
        <dbReference type="Proteomes" id="UP001150581"/>
    </source>
</evidence>
<keyword evidence="2" id="KW-1185">Reference proteome</keyword>
<keyword evidence="1" id="KW-0378">Hydrolase</keyword>
<gene>
    <name evidence="1" type="primary">RAI1_2</name>
    <name evidence="1" type="ORF">LPJ66_010480</name>
</gene>
<protein>
    <submittedName>
        <fullName evidence="1">Decapping endonuclease targeting mRNA</fullName>
    </submittedName>
</protein>
<name>A0ACC1I6G5_9FUNG</name>
<dbReference type="Proteomes" id="UP001150581">
    <property type="component" value="Unassembled WGS sequence"/>
</dbReference>
<reference evidence="1" key="1">
    <citation type="submission" date="2022-07" db="EMBL/GenBank/DDBJ databases">
        <title>Phylogenomic reconstructions and comparative analyses of Kickxellomycotina fungi.</title>
        <authorList>
            <person name="Reynolds N.K."/>
            <person name="Stajich J.E."/>
            <person name="Barry K."/>
            <person name="Grigoriev I.V."/>
            <person name="Crous P."/>
            <person name="Smith M.E."/>
        </authorList>
    </citation>
    <scope>NUCLEOTIDE SEQUENCE</scope>
    <source>
        <strain evidence="1">Benny 63K</strain>
    </source>
</reference>
<sequence length="395" mass="45334">MSFNKRKHSPDPDPNCPTTTAIPTPTPTPTMAPRFSVHPLSKYRLAFPTFAEPKELTSFSYDDQRTQHMDDRSLKYYHPPSLSPPPSLFQGKHRQIKRDTTANEHIHGLLNALQTLPDKQHQQQQDISADFVMYRGMITRLFTTPYSLRDSWSMNAERAADGSGTIYIEDNLSPEDLKAKSEPISEMHENLMYSGYKFETLCVLDKLPPPSTQQLEERLDAVVNTNSEYCSVFRTKLGSHSIISGAEIDCIDGIKPAELPSRQYRELKTANVLDTRRKTESFERFKLLKFWAQSFIAGIPVVTVGFRDQDGVLQALEDIRTREMPRRVRGKPNMWEPAVCMNFADQILHFIKMHVSEPSPTQYRIAYDARSQEVQITRLENQPSFISLSQKHQQL</sequence>
<keyword evidence="1" id="KW-0540">Nuclease</keyword>